<organism evidence="1 2">
    <name type="scientific">Nostoc flagelliforme CCNUN1</name>
    <dbReference type="NCBI Taxonomy" id="2038116"/>
    <lineage>
        <taxon>Bacteria</taxon>
        <taxon>Bacillati</taxon>
        <taxon>Cyanobacteriota</taxon>
        <taxon>Cyanophyceae</taxon>
        <taxon>Nostocales</taxon>
        <taxon>Nostocaceae</taxon>
        <taxon>Nostoc</taxon>
    </lineage>
</organism>
<gene>
    <name evidence="1" type="ORF">COO91_02063</name>
</gene>
<dbReference type="InterPro" id="IPR036390">
    <property type="entry name" value="WH_DNA-bd_sf"/>
</dbReference>
<keyword evidence="1" id="KW-0238">DNA-binding</keyword>
<dbReference type="OrthoDB" id="1258529at2"/>
<protein>
    <submittedName>
        <fullName evidence="1">Winged helix-turn-helix DNA-binding domain</fullName>
    </submittedName>
</protein>
<accession>A0A2K8SL42</accession>
<dbReference type="InterPro" id="IPR036388">
    <property type="entry name" value="WH-like_DNA-bd_sf"/>
</dbReference>
<keyword evidence="2" id="KW-1185">Reference proteome</keyword>
<evidence type="ECO:0000313" key="1">
    <source>
        <dbReference type="EMBL" id="AUB36162.1"/>
    </source>
</evidence>
<name>A0A2K8SL42_9NOSO</name>
<dbReference type="AlphaFoldDB" id="A0A2K8SL42"/>
<sequence>MFYSFVLGEVSHPVNVLKEFLAVFPKRQKVKASILSYIDGWHVTGHEWVRVTVNQLAQHLGYCAETISRHMAELVDEKLVERSFAKWWHCDRSYQYRINRAELIVALGGSPIPQKSDHGCLDLPDINTNLESDLKDLNTELVQEKKKELGDEEQENAVDELDDEAIKRLIAESPFMQEEPELEEQPHSPEILEPEIPKVFDVLKEAETKAINFDALERLRHVGVPLTKQIRNYLSDKFKIAIDGYQPDNSGYTTLENIAALEEEAAVKGLNDPLKSFWAAVKSSWRPRHDVKRWWEAAAAAFGTEKRDRLIKHGVGEIGGQPMVRFDLAHGLVFPLELAWRMSWVEIEDLATQLITKE</sequence>
<dbReference type="EMBL" id="CP024785">
    <property type="protein sequence ID" value="AUB36162.1"/>
    <property type="molecule type" value="Genomic_DNA"/>
</dbReference>
<dbReference type="KEGG" id="nfl:COO91_02063"/>
<reference evidence="1 2" key="1">
    <citation type="submission" date="2017-11" db="EMBL/GenBank/DDBJ databases">
        <title>Complete genome of a free-living desiccation-tolerant cyanobacterium and its photosynthetic adaptation to extreme terrestrial habitat.</title>
        <authorList>
            <person name="Shang J."/>
        </authorList>
    </citation>
    <scope>NUCLEOTIDE SEQUENCE [LARGE SCALE GENOMIC DNA]</scope>
    <source>
        <strain evidence="1 2">CCNUN1</strain>
    </source>
</reference>
<dbReference type="Gene3D" id="1.10.10.10">
    <property type="entry name" value="Winged helix-like DNA-binding domain superfamily/Winged helix DNA-binding domain"/>
    <property type="match status" value="1"/>
</dbReference>
<evidence type="ECO:0000313" key="2">
    <source>
        <dbReference type="Proteomes" id="UP000232003"/>
    </source>
</evidence>
<proteinExistence type="predicted"/>
<dbReference type="SUPFAM" id="SSF46785">
    <property type="entry name" value="Winged helix' DNA-binding domain"/>
    <property type="match status" value="1"/>
</dbReference>
<dbReference type="GO" id="GO:0003677">
    <property type="term" value="F:DNA binding"/>
    <property type="evidence" value="ECO:0007669"/>
    <property type="project" value="UniProtKB-KW"/>
</dbReference>
<dbReference type="RefSeq" id="WP_100898171.1">
    <property type="nucleotide sequence ID" value="NZ_CAWNNC010000001.1"/>
</dbReference>
<dbReference type="Proteomes" id="UP000232003">
    <property type="component" value="Chromosome"/>
</dbReference>